<evidence type="ECO:0000313" key="3">
    <source>
        <dbReference type="EMBL" id="NHN57043.1"/>
    </source>
</evidence>
<dbReference type="AlphaFoldDB" id="A0A967B3U4"/>
<keyword evidence="4" id="KW-1185">Reference proteome</keyword>
<organism evidence="3 4">
    <name type="scientific">Metallococcus carri</name>
    <dbReference type="NCBI Taxonomy" id="1656884"/>
    <lineage>
        <taxon>Bacteria</taxon>
        <taxon>Bacillati</taxon>
        <taxon>Actinomycetota</taxon>
        <taxon>Actinomycetes</taxon>
        <taxon>Micrococcales</taxon>
        <taxon>Dermacoccaceae</taxon>
        <taxon>Metallococcus</taxon>
    </lineage>
</organism>
<gene>
    <name evidence="3" type="ORF">G9U51_14830</name>
</gene>
<name>A0A967B3U4_9MICO</name>
<dbReference type="InterPro" id="IPR049449">
    <property type="entry name" value="TesB_ACOT8-like_N"/>
</dbReference>
<dbReference type="SUPFAM" id="SSF54637">
    <property type="entry name" value="Thioesterase/thiol ester dehydrase-isomerase"/>
    <property type="match status" value="1"/>
</dbReference>
<dbReference type="InterPro" id="IPR049450">
    <property type="entry name" value="ACOT8-like_C"/>
</dbReference>
<accession>A0A967B3U4</accession>
<evidence type="ECO:0000259" key="1">
    <source>
        <dbReference type="Pfam" id="PF13622"/>
    </source>
</evidence>
<reference evidence="3" key="1">
    <citation type="submission" date="2020-03" db="EMBL/GenBank/DDBJ databases">
        <title>Draft sequencing of Calidifontibacter sp. DB0510.</title>
        <authorList>
            <person name="Kim D.-U."/>
        </authorList>
    </citation>
    <scope>NUCLEOTIDE SEQUENCE</scope>
    <source>
        <strain evidence="3">DB0510</strain>
    </source>
</reference>
<evidence type="ECO:0000313" key="4">
    <source>
        <dbReference type="Proteomes" id="UP000744769"/>
    </source>
</evidence>
<dbReference type="InterPro" id="IPR029069">
    <property type="entry name" value="HotDog_dom_sf"/>
</dbReference>
<protein>
    <submittedName>
        <fullName evidence="3">Thioesterase family protein</fullName>
    </submittedName>
</protein>
<dbReference type="Proteomes" id="UP000744769">
    <property type="component" value="Unassembled WGS sequence"/>
</dbReference>
<sequence>MRVTPVTDLPDSSAYYRRLGPHTYAPTINAQGAWRDTEQHMAPISGLITHELCTHEPREDMQIGRITFEILGIIPAVETSIEVTTVRPGRTIELLEATASAGGRPVIRARAWRLSRQDTTAYAGSELPAMDPPDAGRPVDTTSEWPGGFIRTLRTLELPGGRAGRRQVWVRSACTLLEQEPAAGLAAYVMLVDGANGIATRIRPSELMFPNVELSIHLLRQPAGPWLGLDTAVSFGPGGLGITSTTLNDEDGAFGRAEQELTVREFPS</sequence>
<feature type="domain" description="Acyl-CoA thioesterase-like C-terminal" evidence="2">
    <location>
        <begin position="134"/>
        <end position="263"/>
    </location>
</feature>
<dbReference type="Pfam" id="PF20789">
    <property type="entry name" value="4HBT_3C"/>
    <property type="match status" value="1"/>
</dbReference>
<dbReference type="Gene3D" id="2.40.160.210">
    <property type="entry name" value="Acyl-CoA thioesterase, double hotdog domain"/>
    <property type="match status" value="1"/>
</dbReference>
<comment type="caution">
    <text evidence="3">The sequence shown here is derived from an EMBL/GenBank/DDBJ whole genome shotgun (WGS) entry which is preliminary data.</text>
</comment>
<evidence type="ECO:0000259" key="2">
    <source>
        <dbReference type="Pfam" id="PF20789"/>
    </source>
</evidence>
<dbReference type="EMBL" id="JAAOIV010000012">
    <property type="protein sequence ID" value="NHN57043.1"/>
    <property type="molecule type" value="Genomic_DNA"/>
</dbReference>
<dbReference type="InterPro" id="IPR042171">
    <property type="entry name" value="Acyl-CoA_hotdog"/>
</dbReference>
<proteinExistence type="predicted"/>
<dbReference type="Pfam" id="PF13622">
    <property type="entry name" value="4HBT_3"/>
    <property type="match status" value="1"/>
</dbReference>
<feature type="domain" description="Acyl-CoA thioesterase-like N-terminal HotDog" evidence="1">
    <location>
        <begin position="33"/>
        <end position="113"/>
    </location>
</feature>